<accession>R4IV02</accession>
<evidence type="ECO:0000313" key="1">
    <source>
        <dbReference type="EMBL" id="AGC70405.1"/>
    </source>
</evidence>
<sequence>MESVDNSQLLNLIWDFPQVGRTTIRGYLCAVLARLWKEKNDFTYKHAFGFSHWERDLLPPLIEAGAIESIAEDFEGDLSSALLEQSARLDALIASLIPMMAYPTN</sequence>
<organism evidence="1">
    <name type="scientific">Pseudomonas migulae</name>
    <dbReference type="NCBI Taxonomy" id="78543"/>
    <lineage>
        <taxon>Bacteria</taxon>
        <taxon>Pseudomonadati</taxon>
        <taxon>Pseudomonadota</taxon>
        <taxon>Gammaproteobacteria</taxon>
        <taxon>Pseudomonadales</taxon>
        <taxon>Pseudomonadaceae</taxon>
        <taxon>Pseudomonas</taxon>
    </lineage>
</organism>
<dbReference type="AlphaFoldDB" id="R4IV02"/>
<proteinExistence type="predicted"/>
<dbReference type="EMBL" id="JX891462">
    <property type="protein sequence ID" value="AGC70405.1"/>
    <property type="molecule type" value="Genomic_DNA"/>
</dbReference>
<reference evidence="1" key="1">
    <citation type="journal article" date="2013" name="Plasmid">
        <title>Complete nucleotide sequence of the self-transmissible TOL plasmid pD2RT provides new insight into arrangement of toluene catabolic plasmids.</title>
        <authorList>
            <person name="Jutkina J."/>
            <person name="Hansen L.H."/>
            <person name="Li L."/>
            <person name="Heinaru E."/>
            <person name="Vedler E."/>
            <person name="Joesaar M."/>
            <person name="Heinaru A."/>
        </authorList>
    </citation>
    <scope>NUCLEOTIDE SEQUENCE</scope>
    <source>
        <strain evidence="1">D2RT</strain>
        <plasmid evidence="1">pD2RT</plasmid>
    </source>
</reference>
<name>R4IV02_9PSED</name>
<protein>
    <submittedName>
        <fullName evidence="1">Uncharacterized protein</fullName>
    </submittedName>
</protein>
<gene>
    <name evidence="1" type="ORF">pD2RT_051</name>
</gene>
<geneLocation type="plasmid" evidence="1">
    <name>pD2RT</name>
</geneLocation>
<dbReference type="RefSeq" id="WP_016355651.1">
    <property type="nucleotide sequence ID" value="NC_021250.1"/>
</dbReference>
<keyword evidence="1" id="KW-0614">Plasmid</keyword>